<keyword evidence="3" id="KW-1185">Reference proteome</keyword>
<evidence type="ECO:0000256" key="1">
    <source>
        <dbReference type="SAM" id="MobiDB-lite"/>
    </source>
</evidence>
<protein>
    <submittedName>
        <fullName evidence="2">Uncharacterized protein</fullName>
    </submittedName>
</protein>
<feature type="region of interest" description="Disordered" evidence="1">
    <location>
        <begin position="74"/>
        <end position="102"/>
    </location>
</feature>
<dbReference type="InParanoid" id="W3WQQ4"/>
<organism evidence="2 3">
    <name type="scientific">Pestalotiopsis fici (strain W106-1 / CGMCC3.15140)</name>
    <dbReference type="NCBI Taxonomy" id="1229662"/>
    <lineage>
        <taxon>Eukaryota</taxon>
        <taxon>Fungi</taxon>
        <taxon>Dikarya</taxon>
        <taxon>Ascomycota</taxon>
        <taxon>Pezizomycotina</taxon>
        <taxon>Sordariomycetes</taxon>
        <taxon>Xylariomycetidae</taxon>
        <taxon>Amphisphaeriales</taxon>
        <taxon>Sporocadaceae</taxon>
        <taxon>Pestalotiopsis</taxon>
    </lineage>
</organism>
<evidence type="ECO:0000313" key="3">
    <source>
        <dbReference type="Proteomes" id="UP000030651"/>
    </source>
</evidence>
<proteinExistence type="predicted"/>
<dbReference type="HOGENOM" id="CLU_2278422_0_0_1"/>
<dbReference type="OrthoDB" id="67027at2759"/>
<dbReference type="Proteomes" id="UP000030651">
    <property type="component" value="Unassembled WGS sequence"/>
</dbReference>
<dbReference type="GeneID" id="19276573"/>
<accession>W3WQQ4</accession>
<dbReference type="EMBL" id="KI912117">
    <property type="protein sequence ID" value="ETS76173.1"/>
    <property type="molecule type" value="Genomic_DNA"/>
</dbReference>
<sequence>MVEAILGAIHLEGGDAALERAMKKLGLLEHPYLPEDGQAAAPQYEVASIFQRAKHEVKVLLGTDEPEVLDNYVQERKHKSHEKEAAQNAPFRGDSGPSDRLS</sequence>
<gene>
    <name evidence="2" type="ORF">PFICI_11560</name>
</gene>
<dbReference type="KEGG" id="pfy:PFICI_11560"/>
<dbReference type="RefSeq" id="XP_007838332.1">
    <property type="nucleotide sequence ID" value="XM_007840141.1"/>
</dbReference>
<dbReference type="AlphaFoldDB" id="W3WQQ4"/>
<name>W3WQQ4_PESFW</name>
<reference evidence="3" key="1">
    <citation type="journal article" date="2015" name="BMC Genomics">
        <title>Genomic and transcriptomic analysis of the endophytic fungus Pestalotiopsis fici reveals its lifestyle and high potential for synthesis of natural products.</title>
        <authorList>
            <person name="Wang X."/>
            <person name="Zhang X."/>
            <person name="Liu L."/>
            <person name="Xiang M."/>
            <person name="Wang W."/>
            <person name="Sun X."/>
            <person name="Che Y."/>
            <person name="Guo L."/>
            <person name="Liu G."/>
            <person name="Guo L."/>
            <person name="Wang C."/>
            <person name="Yin W.B."/>
            <person name="Stadler M."/>
            <person name="Zhang X."/>
            <person name="Liu X."/>
        </authorList>
    </citation>
    <scope>NUCLEOTIDE SEQUENCE [LARGE SCALE GENOMIC DNA]</scope>
    <source>
        <strain evidence="3">W106-1 / CGMCC3.15140</strain>
    </source>
</reference>
<evidence type="ECO:0000313" key="2">
    <source>
        <dbReference type="EMBL" id="ETS76173.1"/>
    </source>
</evidence>